<proteinExistence type="predicted"/>
<dbReference type="Proteomes" id="UP000053676">
    <property type="component" value="Unassembled WGS sequence"/>
</dbReference>
<dbReference type="KEGG" id="nai:NECAME_14908"/>
<organism evidence="1 2">
    <name type="scientific">Necator americanus</name>
    <name type="common">Human hookworm</name>
    <dbReference type="NCBI Taxonomy" id="51031"/>
    <lineage>
        <taxon>Eukaryota</taxon>
        <taxon>Metazoa</taxon>
        <taxon>Ecdysozoa</taxon>
        <taxon>Nematoda</taxon>
        <taxon>Chromadorea</taxon>
        <taxon>Rhabditida</taxon>
        <taxon>Rhabditina</taxon>
        <taxon>Rhabditomorpha</taxon>
        <taxon>Strongyloidea</taxon>
        <taxon>Ancylostomatidae</taxon>
        <taxon>Bunostominae</taxon>
        <taxon>Necator</taxon>
    </lineage>
</organism>
<gene>
    <name evidence="1" type="ORF">NECAME_14908</name>
</gene>
<name>W2SKS3_NECAM</name>
<protein>
    <submittedName>
        <fullName evidence="1">Uncharacterized protein</fullName>
    </submittedName>
</protein>
<evidence type="ECO:0000313" key="1">
    <source>
        <dbReference type="EMBL" id="ETN70220.1"/>
    </source>
</evidence>
<keyword evidence="2" id="KW-1185">Reference proteome</keyword>
<dbReference type="EMBL" id="KI668993">
    <property type="protein sequence ID" value="ETN70220.1"/>
    <property type="molecule type" value="Genomic_DNA"/>
</dbReference>
<evidence type="ECO:0000313" key="2">
    <source>
        <dbReference type="Proteomes" id="UP000053676"/>
    </source>
</evidence>
<accession>W2SKS3</accession>
<reference evidence="2" key="1">
    <citation type="journal article" date="2014" name="Nat. Genet.">
        <title>Genome of the human hookworm Necator americanus.</title>
        <authorList>
            <person name="Tang Y.T."/>
            <person name="Gao X."/>
            <person name="Rosa B.A."/>
            <person name="Abubucker S."/>
            <person name="Hallsworth-Pepin K."/>
            <person name="Martin J."/>
            <person name="Tyagi R."/>
            <person name="Heizer E."/>
            <person name="Zhang X."/>
            <person name="Bhonagiri-Palsikar V."/>
            <person name="Minx P."/>
            <person name="Warren W.C."/>
            <person name="Wang Q."/>
            <person name="Zhan B."/>
            <person name="Hotez P.J."/>
            <person name="Sternberg P.W."/>
            <person name="Dougall A."/>
            <person name="Gaze S.T."/>
            <person name="Mulvenna J."/>
            <person name="Sotillo J."/>
            <person name="Ranganathan S."/>
            <person name="Rabelo E.M."/>
            <person name="Wilson R.K."/>
            <person name="Felgner P.L."/>
            <person name="Bethony J."/>
            <person name="Hawdon J.M."/>
            <person name="Gasser R.B."/>
            <person name="Loukas A."/>
            <person name="Mitreva M."/>
        </authorList>
    </citation>
    <scope>NUCLEOTIDE SEQUENCE [LARGE SCALE GENOMIC DNA]</scope>
</reference>
<sequence length="62" mass="6862">MIYEYQMVVASTKGSMRLVSTNSVVLNTELRAAAAADRTIPFRLELELFSTAYYGSTNPKAL</sequence>
<dbReference type="AlphaFoldDB" id="W2SKS3"/>